<evidence type="ECO:0000313" key="2">
    <source>
        <dbReference type="Proteomes" id="UP000278157"/>
    </source>
</evidence>
<dbReference type="OrthoDB" id="5359099at2"/>
<dbReference type="EMBL" id="LR134372">
    <property type="protein sequence ID" value="VEG84417.1"/>
    <property type="molecule type" value="Genomic_DNA"/>
</dbReference>
<dbReference type="AlphaFoldDB" id="A0A3S4SI17"/>
<dbReference type="InterPro" id="IPR029058">
    <property type="entry name" value="AB_hydrolase_fold"/>
</dbReference>
<dbReference type="RefSeq" id="WP_126361462.1">
    <property type="nucleotide sequence ID" value="NZ_JAIWZH010000001.1"/>
</dbReference>
<proteinExistence type="predicted"/>
<gene>
    <name evidence="1" type="ORF">NCTC11541_00441</name>
</gene>
<evidence type="ECO:0000313" key="1">
    <source>
        <dbReference type="EMBL" id="VEG84417.1"/>
    </source>
</evidence>
<dbReference type="Pfam" id="PF11144">
    <property type="entry name" value="DUF2920"/>
    <property type="match status" value="1"/>
</dbReference>
<sequence>MLVDKTYKIKSCDDVELGIKRESKLEFRLCYDDSEPVKLLLVLNQGLGDDINNSFFKLIMQALAQKHNAAVIAANYHNIGNRPQTGAKIGMDDFDKSIVEQFCKVNGIPLPPDFKTSEFAFNIHQILSNFIKITKENGVVAKDFQLAMSATLFPARNEYQNFGIMPALDILNTLFYVQKNAPFSTGGGGGVSVRDLPVIIAGGSYGGYLASLCAKIAPWAIDGVIDNSGGAKFVERMLGFGKEINYRDNACVGVPLDHIYICFHDKSFWTLNPTSPYFFSPARRKIRYILEPEHLAIQANYPKPIYVSYHSAKDYELPLKEKVELYKLYEKFGFDATLHAVRYQKQIDGRFIKNLDHGLGIPFKALVNKHLPELLKKIKAHPKSPCKNKSISYPSDDLLYHFSQKNAKMHLEISKVEDACG</sequence>
<organism evidence="1 2">
    <name type="scientific">Campylobacter upsaliensis</name>
    <dbReference type="NCBI Taxonomy" id="28080"/>
    <lineage>
        <taxon>Bacteria</taxon>
        <taxon>Pseudomonadati</taxon>
        <taxon>Campylobacterota</taxon>
        <taxon>Epsilonproteobacteria</taxon>
        <taxon>Campylobacterales</taxon>
        <taxon>Campylobacteraceae</taxon>
        <taxon>Campylobacter</taxon>
    </lineage>
</organism>
<protein>
    <submittedName>
        <fullName evidence="1">Protein of uncharacterized function (DUF2920)</fullName>
    </submittedName>
</protein>
<accession>A0A3S4SI17</accession>
<dbReference type="Proteomes" id="UP000278157">
    <property type="component" value="Chromosome"/>
</dbReference>
<dbReference type="Gene3D" id="3.40.50.1820">
    <property type="entry name" value="alpha/beta hydrolase"/>
    <property type="match status" value="1"/>
</dbReference>
<dbReference type="SUPFAM" id="SSF53474">
    <property type="entry name" value="alpha/beta-Hydrolases"/>
    <property type="match status" value="1"/>
</dbReference>
<dbReference type="InterPro" id="IPR022605">
    <property type="entry name" value="DUF2920"/>
</dbReference>
<reference evidence="1 2" key="1">
    <citation type="submission" date="2018-12" db="EMBL/GenBank/DDBJ databases">
        <authorList>
            <consortium name="Pathogen Informatics"/>
        </authorList>
    </citation>
    <scope>NUCLEOTIDE SEQUENCE [LARGE SCALE GENOMIC DNA]</scope>
    <source>
        <strain evidence="1 2">NCTC11541</strain>
    </source>
</reference>
<name>A0A3S4SI17_CAMUP</name>